<sequence length="482" mass="57118">MAIFIQNFFILSIILATVLIYANEILGDDDVNGTIVFSTIQNDQLQITNRKHLTEPSTLLLKQKLNKEEYDNFRDRLFSMQQHRSRNMIRLNDYYQRLLRKGSSNIDLTFRAYNFTTGIQFEEEFDCDLHLLTDCESSLLRKIEIIEGRFVVFTINRTEEEEVASQIDVLNVCRSLDKEFTCLIRFADKCEEKMTWSTFSILKYIITQNNETIVSCKQKEIDWLGPQNGDEIITENEWIDQNGISHTINSNSRGPCIPTQVIWICWTTNMGNDFQFGHDEINTGDHCESLYHFERCLKKYLYEEDSKCSLDEKEATIQIILGTVKWNLTQKQNLPKICFELKHQWMRKIHVIGMQEKIFKDYWDRSRRFAFDLRTDFGSLLDPYCNWVVKKFDKPCEHRFDGRIRKLWNEEDINGIQLDWQRESETICCAISEFKQCVSIYVLIRCGKDSFRYFNNYSKIAQLDQCDQLDYGSETCSMRLNF</sequence>
<reference evidence="2" key="2">
    <citation type="journal article" date="2022" name="Res Sq">
        <title>Comparative Genomics Reveals Insights into the Divergent Evolution of Astigmatic Mites and Household Pest Adaptations.</title>
        <authorList>
            <person name="Xiong Q."/>
            <person name="Wan A.T.-Y."/>
            <person name="Liu X.-Y."/>
            <person name="Fung C.S.-H."/>
            <person name="Xiao X."/>
            <person name="Malainual N."/>
            <person name="Hou J."/>
            <person name="Wang L."/>
            <person name="Wang M."/>
            <person name="Yang K."/>
            <person name="Cui Y."/>
            <person name="Leung E."/>
            <person name="Nong W."/>
            <person name="Shin S.-K."/>
            <person name="Au S."/>
            <person name="Jeong K.Y."/>
            <person name="Chew F.T."/>
            <person name="Hui J."/>
            <person name="Leung T.F."/>
            <person name="Tungtrongchitr A."/>
            <person name="Zhong N."/>
            <person name="Liu Z."/>
            <person name="Tsui S."/>
        </authorList>
    </citation>
    <scope>NUCLEOTIDE SEQUENCE</scope>
    <source>
        <strain evidence="2">Derf</strain>
        <tissue evidence="2">Whole organism</tissue>
    </source>
</reference>
<evidence type="ECO:0000313" key="3">
    <source>
        <dbReference type="Proteomes" id="UP000790347"/>
    </source>
</evidence>
<dbReference type="AlphaFoldDB" id="A0A922HPW4"/>
<keyword evidence="1" id="KW-0732">Signal</keyword>
<evidence type="ECO:0000256" key="1">
    <source>
        <dbReference type="SAM" id="SignalP"/>
    </source>
</evidence>
<gene>
    <name evidence="2" type="ORF">DERF_013301</name>
</gene>
<comment type="caution">
    <text evidence="2">The sequence shown here is derived from an EMBL/GenBank/DDBJ whole genome shotgun (WGS) entry which is preliminary data.</text>
</comment>
<keyword evidence="3" id="KW-1185">Reference proteome</keyword>
<feature type="chain" id="PRO_5037617893" evidence="1">
    <location>
        <begin position="28"/>
        <end position="482"/>
    </location>
</feature>
<accession>A0A922HPW4</accession>
<name>A0A922HPW4_DERFA</name>
<feature type="signal peptide" evidence="1">
    <location>
        <begin position="1"/>
        <end position="27"/>
    </location>
</feature>
<proteinExistence type="predicted"/>
<evidence type="ECO:0000313" key="2">
    <source>
        <dbReference type="EMBL" id="KAH9497306.1"/>
    </source>
</evidence>
<dbReference type="Proteomes" id="UP000790347">
    <property type="component" value="Unassembled WGS sequence"/>
</dbReference>
<reference evidence="2" key="1">
    <citation type="submission" date="2013-05" db="EMBL/GenBank/DDBJ databases">
        <authorList>
            <person name="Yim A.K.Y."/>
            <person name="Chan T.F."/>
            <person name="Ji K.M."/>
            <person name="Liu X.Y."/>
            <person name="Zhou J.W."/>
            <person name="Li R.Q."/>
            <person name="Yang K.Y."/>
            <person name="Li J."/>
            <person name="Li M."/>
            <person name="Law P.T.W."/>
            <person name="Wu Y.L."/>
            <person name="Cai Z.L."/>
            <person name="Qin H."/>
            <person name="Bao Y."/>
            <person name="Leung R.K.K."/>
            <person name="Ng P.K.S."/>
            <person name="Zou J."/>
            <person name="Zhong X.J."/>
            <person name="Ran P.X."/>
            <person name="Zhong N.S."/>
            <person name="Liu Z.G."/>
            <person name="Tsui S.K.W."/>
        </authorList>
    </citation>
    <scope>NUCLEOTIDE SEQUENCE</scope>
    <source>
        <strain evidence="2">Derf</strain>
        <tissue evidence="2">Whole organism</tissue>
    </source>
</reference>
<dbReference type="EMBL" id="ASGP02000007">
    <property type="protein sequence ID" value="KAH9497306.1"/>
    <property type="molecule type" value="Genomic_DNA"/>
</dbReference>
<organism evidence="2 3">
    <name type="scientific">Dermatophagoides farinae</name>
    <name type="common">American house dust mite</name>
    <dbReference type="NCBI Taxonomy" id="6954"/>
    <lineage>
        <taxon>Eukaryota</taxon>
        <taxon>Metazoa</taxon>
        <taxon>Ecdysozoa</taxon>
        <taxon>Arthropoda</taxon>
        <taxon>Chelicerata</taxon>
        <taxon>Arachnida</taxon>
        <taxon>Acari</taxon>
        <taxon>Acariformes</taxon>
        <taxon>Sarcoptiformes</taxon>
        <taxon>Astigmata</taxon>
        <taxon>Psoroptidia</taxon>
        <taxon>Analgoidea</taxon>
        <taxon>Pyroglyphidae</taxon>
        <taxon>Dermatophagoidinae</taxon>
        <taxon>Dermatophagoides</taxon>
    </lineage>
</organism>
<protein>
    <submittedName>
        <fullName evidence="2">Uncharacterized protein</fullName>
    </submittedName>
</protein>